<dbReference type="Proteomes" id="UP001642483">
    <property type="component" value="Unassembled WGS sequence"/>
</dbReference>
<feature type="compositionally biased region" description="Basic residues" evidence="1">
    <location>
        <begin position="1"/>
        <end position="13"/>
    </location>
</feature>
<reference evidence="2 3" key="1">
    <citation type="submission" date="2024-02" db="EMBL/GenBank/DDBJ databases">
        <authorList>
            <person name="Daric V."/>
            <person name="Darras S."/>
        </authorList>
    </citation>
    <scope>NUCLEOTIDE SEQUENCE [LARGE SCALE GENOMIC DNA]</scope>
</reference>
<feature type="compositionally biased region" description="Polar residues" evidence="1">
    <location>
        <begin position="38"/>
        <end position="48"/>
    </location>
</feature>
<comment type="caution">
    <text evidence="2">The sequence shown here is derived from an EMBL/GenBank/DDBJ whole genome shotgun (WGS) entry which is preliminary data.</text>
</comment>
<organism evidence="2 3">
    <name type="scientific">Clavelina lepadiformis</name>
    <name type="common">Light-bulb sea squirt</name>
    <name type="synonym">Ascidia lepadiformis</name>
    <dbReference type="NCBI Taxonomy" id="159417"/>
    <lineage>
        <taxon>Eukaryota</taxon>
        <taxon>Metazoa</taxon>
        <taxon>Chordata</taxon>
        <taxon>Tunicata</taxon>
        <taxon>Ascidiacea</taxon>
        <taxon>Aplousobranchia</taxon>
        <taxon>Clavelinidae</taxon>
        <taxon>Clavelina</taxon>
    </lineage>
</organism>
<feature type="compositionally biased region" description="Basic residues" evidence="1">
    <location>
        <begin position="243"/>
        <end position="253"/>
    </location>
</feature>
<keyword evidence="3" id="KW-1185">Reference proteome</keyword>
<gene>
    <name evidence="2" type="ORF">CVLEPA_LOCUS23414</name>
</gene>
<feature type="region of interest" description="Disordered" evidence="1">
    <location>
        <begin position="162"/>
        <end position="282"/>
    </location>
</feature>
<evidence type="ECO:0000313" key="2">
    <source>
        <dbReference type="EMBL" id="CAK8690853.1"/>
    </source>
</evidence>
<evidence type="ECO:0000256" key="1">
    <source>
        <dbReference type="SAM" id="MobiDB-lite"/>
    </source>
</evidence>
<sequence>MKKSEKKKERRHRRSEEDKDFKHRDERKSRKKLDSENRPSQCQEQPGRNHNRQSKARHDNSLNYIPSPGVITHRHSKPVREEITSFENDNIERSKFPPYQANNLYNTVPNRKESGTFNVHNRTSEATFLTTTKEPNQRQAILNEKTFDLSSRVIRHSDNRRSLQCYTSMSQSEGVNNFERTPSPADESPEQKITRRPTLQREPSMFGQEFQEKVRKSKVNNDESQRRALHYDGFYNNNESKERRSHVHDRSHHQPSITQVPKRMRKSSDASLARLNDFKEFS</sequence>
<accession>A0ABP0GHF2</accession>
<feature type="compositionally biased region" description="Basic and acidic residues" evidence="1">
    <location>
        <begin position="210"/>
        <end position="230"/>
    </location>
</feature>
<feature type="region of interest" description="Disordered" evidence="1">
    <location>
        <begin position="1"/>
        <end position="76"/>
    </location>
</feature>
<dbReference type="EMBL" id="CAWYQH010000119">
    <property type="protein sequence ID" value="CAK8690853.1"/>
    <property type="molecule type" value="Genomic_DNA"/>
</dbReference>
<feature type="compositionally biased region" description="Polar residues" evidence="1">
    <location>
        <begin position="162"/>
        <end position="180"/>
    </location>
</feature>
<name>A0ABP0GHF2_CLALP</name>
<proteinExistence type="predicted"/>
<feature type="compositionally biased region" description="Basic and acidic residues" evidence="1">
    <location>
        <begin position="14"/>
        <end position="37"/>
    </location>
</feature>
<protein>
    <submittedName>
        <fullName evidence="2">Uncharacterized protein</fullName>
    </submittedName>
</protein>
<evidence type="ECO:0000313" key="3">
    <source>
        <dbReference type="Proteomes" id="UP001642483"/>
    </source>
</evidence>